<name>A0AAV4Q0K5_CAEEX</name>
<sequence>MFENSSTILFRVGSITCLLSSMRIVKRWCIGGVHRTKNSKLPDLQRGRRTRELPERHKMSPSPPPPLMPRMNLGTSKTPF</sequence>
<feature type="compositionally biased region" description="Basic and acidic residues" evidence="1">
    <location>
        <begin position="43"/>
        <end position="58"/>
    </location>
</feature>
<organism evidence="2 3">
    <name type="scientific">Caerostris extrusa</name>
    <name type="common">Bark spider</name>
    <name type="synonym">Caerostris bankana</name>
    <dbReference type="NCBI Taxonomy" id="172846"/>
    <lineage>
        <taxon>Eukaryota</taxon>
        <taxon>Metazoa</taxon>
        <taxon>Ecdysozoa</taxon>
        <taxon>Arthropoda</taxon>
        <taxon>Chelicerata</taxon>
        <taxon>Arachnida</taxon>
        <taxon>Araneae</taxon>
        <taxon>Araneomorphae</taxon>
        <taxon>Entelegynae</taxon>
        <taxon>Araneoidea</taxon>
        <taxon>Araneidae</taxon>
        <taxon>Caerostris</taxon>
    </lineage>
</organism>
<comment type="caution">
    <text evidence="2">The sequence shown here is derived from an EMBL/GenBank/DDBJ whole genome shotgun (WGS) entry which is preliminary data.</text>
</comment>
<dbReference type="EMBL" id="BPLR01005523">
    <property type="protein sequence ID" value="GIY02955.1"/>
    <property type="molecule type" value="Genomic_DNA"/>
</dbReference>
<dbReference type="AlphaFoldDB" id="A0AAV4Q0K5"/>
<protein>
    <submittedName>
        <fullName evidence="2">Uncharacterized protein</fullName>
    </submittedName>
</protein>
<gene>
    <name evidence="2" type="ORF">CEXT_31721</name>
</gene>
<evidence type="ECO:0000256" key="1">
    <source>
        <dbReference type="SAM" id="MobiDB-lite"/>
    </source>
</evidence>
<evidence type="ECO:0000313" key="2">
    <source>
        <dbReference type="EMBL" id="GIY02955.1"/>
    </source>
</evidence>
<evidence type="ECO:0000313" key="3">
    <source>
        <dbReference type="Proteomes" id="UP001054945"/>
    </source>
</evidence>
<proteinExistence type="predicted"/>
<feature type="region of interest" description="Disordered" evidence="1">
    <location>
        <begin position="39"/>
        <end position="80"/>
    </location>
</feature>
<keyword evidence="3" id="KW-1185">Reference proteome</keyword>
<reference evidence="2 3" key="1">
    <citation type="submission" date="2021-06" db="EMBL/GenBank/DDBJ databases">
        <title>Caerostris extrusa draft genome.</title>
        <authorList>
            <person name="Kono N."/>
            <person name="Arakawa K."/>
        </authorList>
    </citation>
    <scope>NUCLEOTIDE SEQUENCE [LARGE SCALE GENOMIC DNA]</scope>
</reference>
<accession>A0AAV4Q0K5</accession>
<dbReference type="Proteomes" id="UP001054945">
    <property type="component" value="Unassembled WGS sequence"/>
</dbReference>